<dbReference type="PROSITE" id="PS51318">
    <property type="entry name" value="TAT"/>
    <property type="match status" value="1"/>
</dbReference>
<reference evidence="5 6" key="1">
    <citation type="submission" date="2021-03" db="EMBL/GenBank/DDBJ databases">
        <title>Sequencing the genomes of 1000 actinobacteria strains.</title>
        <authorList>
            <person name="Klenk H.-P."/>
        </authorList>
    </citation>
    <scope>NUCLEOTIDE SEQUENCE [LARGE SCALE GENOMIC DNA]</scope>
    <source>
        <strain evidence="5 6">DSM 14566</strain>
    </source>
</reference>
<dbReference type="InterPro" id="IPR028081">
    <property type="entry name" value="Leu-bd"/>
</dbReference>
<evidence type="ECO:0000313" key="5">
    <source>
        <dbReference type="EMBL" id="MBP2382697.1"/>
    </source>
</evidence>
<sequence>MVISRRTLVRGLGAGVLGAGALSACTRGGRRGRQAETTAPTGEELTEPDTPLVLGSIGASYGRSAAFEAPIGLALHEAMIDLNKQWEGLFGHEVTMADRHVMKEAGEDLSEVIAGFAEAGVTAVITSIDEEALVAAIPAFVEAGIAVIDVFTSGMSVRAPEVQTSNMLIRLAPNDVALAALYAEASWEGGSDKSGSPGTVAFVSEDTAHGHSLREELSRILDPNSGKVIAEHFYPAGKMGKADPVVKKVLKTPPALLVVNGGPEVGPFLSALHEATLDDRKRPTVEFARRLSPASSVDYSEAKLAAETLSEATGHLPGAELTVEHVNMMLNADPELEGSSYGYSQQGYDAVMLAALAAQDALSVEGVDIAGSVEKVLTGTEECTNYGDCSSILRTGLQSQERASVSYTGRTGPLELGSAKDPRTGKLRTFTWNEANAIVSGGDADFEAPE</sequence>
<protein>
    <submittedName>
        <fullName evidence="5">Branched-chain amino acid transport system substrate-binding protein</fullName>
    </submittedName>
</protein>
<evidence type="ECO:0000259" key="4">
    <source>
        <dbReference type="Pfam" id="PF13458"/>
    </source>
</evidence>
<evidence type="ECO:0000256" key="3">
    <source>
        <dbReference type="SAM" id="MobiDB-lite"/>
    </source>
</evidence>
<dbReference type="RefSeq" id="WP_209902704.1">
    <property type="nucleotide sequence ID" value="NZ_BAAAJW010000007.1"/>
</dbReference>
<proteinExistence type="inferred from homology"/>
<accession>A0ABS4X2Q0</accession>
<dbReference type="EMBL" id="JAGIOD010000001">
    <property type="protein sequence ID" value="MBP2382697.1"/>
    <property type="molecule type" value="Genomic_DNA"/>
</dbReference>
<evidence type="ECO:0000256" key="1">
    <source>
        <dbReference type="ARBA" id="ARBA00010062"/>
    </source>
</evidence>
<dbReference type="CDD" id="cd06268">
    <property type="entry name" value="PBP1_ABC_transporter_LIVBP-like"/>
    <property type="match status" value="1"/>
</dbReference>
<dbReference type="InterPro" id="IPR028082">
    <property type="entry name" value="Peripla_BP_I"/>
</dbReference>
<keyword evidence="6" id="KW-1185">Reference proteome</keyword>
<name>A0ABS4X2Q0_9MICO</name>
<dbReference type="Gene3D" id="3.40.50.2300">
    <property type="match status" value="2"/>
</dbReference>
<organism evidence="5 6">
    <name type="scientific">Brachybacterium sacelli</name>
    <dbReference type="NCBI Taxonomy" id="173364"/>
    <lineage>
        <taxon>Bacteria</taxon>
        <taxon>Bacillati</taxon>
        <taxon>Actinomycetota</taxon>
        <taxon>Actinomycetes</taxon>
        <taxon>Micrococcales</taxon>
        <taxon>Dermabacteraceae</taxon>
        <taxon>Brachybacterium</taxon>
    </lineage>
</organism>
<dbReference type="Pfam" id="PF13458">
    <property type="entry name" value="Peripla_BP_6"/>
    <property type="match status" value="1"/>
</dbReference>
<evidence type="ECO:0000313" key="6">
    <source>
        <dbReference type="Proteomes" id="UP001519290"/>
    </source>
</evidence>
<feature type="region of interest" description="Disordered" evidence="3">
    <location>
        <begin position="27"/>
        <end position="48"/>
    </location>
</feature>
<comment type="similarity">
    <text evidence="1">Belongs to the leucine-binding protein family.</text>
</comment>
<feature type="domain" description="Leucine-binding protein" evidence="4">
    <location>
        <begin position="117"/>
        <end position="370"/>
    </location>
</feature>
<dbReference type="Proteomes" id="UP001519290">
    <property type="component" value="Unassembled WGS sequence"/>
</dbReference>
<evidence type="ECO:0000256" key="2">
    <source>
        <dbReference type="ARBA" id="ARBA00022729"/>
    </source>
</evidence>
<keyword evidence="2" id="KW-0732">Signal</keyword>
<dbReference type="PROSITE" id="PS51257">
    <property type="entry name" value="PROKAR_LIPOPROTEIN"/>
    <property type="match status" value="1"/>
</dbReference>
<gene>
    <name evidence="5" type="ORF">JOF43_002654</name>
</gene>
<dbReference type="SUPFAM" id="SSF53822">
    <property type="entry name" value="Periplasmic binding protein-like I"/>
    <property type="match status" value="1"/>
</dbReference>
<dbReference type="InterPro" id="IPR051010">
    <property type="entry name" value="BCAA_transport"/>
</dbReference>
<comment type="caution">
    <text evidence="5">The sequence shown here is derived from an EMBL/GenBank/DDBJ whole genome shotgun (WGS) entry which is preliminary data.</text>
</comment>
<dbReference type="PANTHER" id="PTHR30483">
    <property type="entry name" value="LEUCINE-SPECIFIC-BINDING PROTEIN"/>
    <property type="match status" value="1"/>
</dbReference>
<dbReference type="PANTHER" id="PTHR30483:SF6">
    <property type="entry name" value="PERIPLASMIC BINDING PROTEIN OF ABC TRANSPORTER FOR NATURAL AMINO ACIDS"/>
    <property type="match status" value="1"/>
</dbReference>
<dbReference type="InterPro" id="IPR006311">
    <property type="entry name" value="TAT_signal"/>
</dbReference>